<dbReference type="Proteomes" id="UP000050326">
    <property type="component" value="Unassembled WGS sequence"/>
</dbReference>
<dbReference type="AlphaFoldDB" id="A0A0P8W3J3"/>
<evidence type="ECO:0000313" key="1">
    <source>
        <dbReference type="EMBL" id="KPU43156.1"/>
    </source>
</evidence>
<gene>
    <name evidence="1" type="ORF">OXPF_31700</name>
</gene>
<sequence length="39" mass="4532">MEKKISELLKELEKDETFIADEAARKAFVFSLILMMIEA</sequence>
<name>A0A0P8W3J3_9CLOT</name>
<keyword evidence="2" id="KW-1185">Reference proteome</keyword>
<proteinExistence type="predicted"/>
<reference evidence="1 2" key="1">
    <citation type="submission" date="2015-09" db="EMBL/GenBank/DDBJ databases">
        <title>Genome sequence of Oxobacter pfennigii DSM 3222.</title>
        <authorList>
            <person name="Poehlein A."/>
            <person name="Bengelsdorf F.R."/>
            <person name="Schiel-Bengelsdorf B."/>
            <person name="Duerre P."/>
            <person name="Daniel R."/>
        </authorList>
    </citation>
    <scope>NUCLEOTIDE SEQUENCE [LARGE SCALE GENOMIC DNA]</scope>
    <source>
        <strain evidence="1 2">DSM 3222</strain>
    </source>
</reference>
<dbReference type="EMBL" id="LKET01000041">
    <property type="protein sequence ID" value="KPU43156.1"/>
    <property type="molecule type" value="Genomic_DNA"/>
</dbReference>
<accession>A0A0P8W3J3</accession>
<evidence type="ECO:0000313" key="2">
    <source>
        <dbReference type="Proteomes" id="UP000050326"/>
    </source>
</evidence>
<dbReference type="STRING" id="36849.OXPF_31700"/>
<protein>
    <submittedName>
        <fullName evidence="1">Uncharacterized protein</fullName>
    </submittedName>
</protein>
<comment type="caution">
    <text evidence="1">The sequence shown here is derived from an EMBL/GenBank/DDBJ whole genome shotgun (WGS) entry which is preliminary data.</text>
</comment>
<organism evidence="1 2">
    <name type="scientific">Oxobacter pfennigii</name>
    <dbReference type="NCBI Taxonomy" id="36849"/>
    <lineage>
        <taxon>Bacteria</taxon>
        <taxon>Bacillati</taxon>
        <taxon>Bacillota</taxon>
        <taxon>Clostridia</taxon>
        <taxon>Eubacteriales</taxon>
        <taxon>Clostridiaceae</taxon>
        <taxon>Oxobacter</taxon>
    </lineage>
</organism>